<gene>
    <name evidence="1" type="ORF">AVDCRST_MAG56-2673</name>
</gene>
<evidence type="ECO:0000313" key="1">
    <source>
        <dbReference type="EMBL" id="CAA9263622.1"/>
    </source>
</evidence>
<protein>
    <submittedName>
        <fullName evidence="1">Uncharacterized protein</fullName>
    </submittedName>
</protein>
<sequence length="85" mass="9551">MGTPPPVSFPPVSFRSVSFCSGVYLPVGIFLSGPKYFFSASLTESFIACLRPMQFYPRNHSQKPDLAFEVKRGWVTRLKDGFAQK</sequence>
<name>A0A6J4IWK2_9SPHI</name>
<dbReference type="AlphaFoldDB" id="A0A6J4IWK2"/>
<dbReference type="EMBL" id="CADCTQ010000233">
    <property type="protein sequence ID" value="CAA9263622.1"/>
    <property type="molecule type" value="Genomic_DNA"/>
</dbReference>
<accession>A0A6J4IWK2</accession>
<proteinExistence type="predicted"/>
<organism evidence="1">
    <name type="scientific">uncultured Cytophagales bacterium</name>
    <dbReference type="NCBI Taxonomy" id="158755"/>
    <lineage>
        <taxon>Bacteria</taxon>
        <taxon>Pseudomonadati</taxon>
        <taxon>Bacteroidota</taxon>
        <taxon>Sphingobacteriia</taxon>
        <taxon>Sphingobacteriales</taxon>
        <taxon>environmental samples</taxon>
    </lineage>
</organism>
<reference evidence="1" key="1">
    <citation type="submission" date="2020-02" db="EMBL/GenBank/DDBJ databases">
        <authorList>
            <person name="Meier V. D."/>
        </authorList>
    </citation>
    <scope>NUCLEOTIDE SEQUENCE</scope>
    <source>
        <strain evidence="1">AVDCRST_MAG56</strain>
    </source>
</reference>